<dbReference type="AlphaFoldDB" id="A0A409WET0"/>
<proteinExistence type="predicted"/>
<protein>
    <submittedName>
        <fullName evidence="1">Uncharacterized protein</fullName>
    </submittedName>
</protein>
<keyword evidence="2" id="KW-1185">Reference proteome</keyword>
<dbReference type="Proteomes" id="UP000284706">
    <property type="component" value="Unassembled WGS sequence"/>
</dbReference>
<comment type="caution">
    <text evidence="1">The sequence shown here is derived from an EMBL/GenBank/DDBJ whole genome shotgun (WGS) entry which is preliminary data.</text>
</comment>
<accession>A0A409WET0</accession>
<dbReference type="EMBL" id="NHYE01005094">
    <property type="protein sequence ID" value="PPQ77058.1"/>
    <property type="molecule type" value="Genomic_DNA"/>
</dbReference>
<evidence type="ECO:0000313" key="1">
    <source>
        <dbReference type="EMBL" id="PPQ77058.1"/>
    </source>
</evidence>
<name>A0A409WET0_9AGAR</name>
<dbReference type="InParanoid" id="A0A409WET0"/>
<gene>
    <name evidence="1" type="ORF">CVT26_004531</name>
</gene>
<evidence type="ECO:0000313" key="2">
    <source>
        <dbReference type="Proteomes" id="UP000284706"/>
    </source>
</evidence>
<sequence>MPLLFLFNPVIAERQHNWGLNDINRHLHLDRLMTNKFKHGSKVLNQKTVEETWERVRDDHEHLASLYQSICA</sequence>
<organism evidence="1 2">
    <name type="scientific">Gymnopilus dilepis</name>
    <dbReference type="NCBI Taxonomy" id="231916"/>
    <lineage>
        <taxon>Eukaryota</taxon>
        <taxon>Fungi</taxon>
        <taxon>Dikarya</taxon>
        <taxon>Basidiomycota</taxon>
        <taxon>Agaricomycotina</taxon>
        <taxon>Agaricomycetes</taxon>
        <taxon>Agaricomycetidae</taxon>
        <taxon>Agaricales</taxon>
        <taxon>Agaricineae</taxon>
        <taxon>Hymenogastraceae</taxon>
        <taxon>Gymnopilus</taxon>
    </lineage>
</organism>
<reference evidence="1 2" key="1">
    <citation type="journal article" date="2018" name="Evol. Lett.">
        <title>Horizontal gene cluster transfer increased hallucinogenic mushroom diversity.</title>
        <authorList>
            <person name="Reynolds H.T."/>
            <person name="Vijayakumar V."/>
            <person name="Gluck-Thaler E."/>
            <person name="Korotkin H.B."/>
            <person name="Matheny P.B."/>
            <person name="Slot J.C."/>
        </authorList>
    </citation>
    <scope>NUCLEOTIDE SEQUENCE [LARGE SCALE GENOMIC DNA]</scope>
    <source>
        <strain evidence="1 2">SRW20</strain>
    </source>
</reference>